<dbReference type="EMBL" id="SLXA01000014">
    <property type="protein sequence ID" value="TCO82941.1"/>
    <property type="molecule type" value="Genomic_DNA"/>
</dbReference>
<feature type="transmembrane region" description="Helical" evidence="6">
    <location>
        <begin position="281"/>
        <end position="302"/>
    </location>
</feature>
<reference evidence="8 9" key="1">
    <citation type="submission" date="2019-03" db="EMBL/GenBank/DDBJ databases">
        <title>Genomic Encyclopedia of Type Strains, Phase IV (KMG-IV): sequencing the most valuable type-strain genomes for metagenomic binning, comparative biology and taxonomic classification.</title>
        <authorList>
            <person name="Goeker M."/>
        </authorList>
    </citation>
    <scope>NUCLEOTIDE SEQUENCE [LARGE SCALE GENOMIC DNA]</scope>
    <source>
        <strain evidence="8 9">DSM 28559</strain>
    </source>
</reference>
<feature type="transmembrane region" description="Helical" evidence="6">
    <location>
        <begin position="665"/>
        <end position="685"/>
    </location>
</feature>
<dbReference type="OrthoDB" id="1838031at2"/>
<comment type="caution">
    <text evidence="8">The sequence shown here is derived from an EMBL/GenBank/DDBJ whole genome shotgun (WGS) entry which is preliminary data.</text>
</comment>
<feature type="transmembrane region" description="Helical" evidence="6">
    <location>
        <begin position="236"/>
        <end position="257"/>
    </location>
</feature>
<keyword evidence="4 6" id="KW-1133">Transmembrane helix</keyword>
<dbReference type="Pfam" id="PF02687">
    <property type="entry name" value="FtsX"/>
    <property type="match status" value="1"/>
</dbReference>
<protein>
    <submittedName>
        <fullName evidence="8">FtsX-like permease family protein</fullName>
    </submittedName>
</protein>
<evidence type="ECO:0000256" key="5">
    <source>
        <dbReference type="ARBA" id="ARBA00023136"/>
    </source>
</evidence>
<dbReference type="PANTHER" id="PTHR46795:SF3">
    <property type="entry name" value="ABC TRANSPORTER PERMEASE"/>
    <property type="match status" value="1"/>
</dbReference>
<evidence type="ECO:0000256" key="4">
    <source>
        <dbReference type="ARBA" id="ARBA00022989"/>
    </source>
</evidence>
<name>A0A4R2L7J8_9FIRM</name>
<evidence type="ECO:0000313" key="8">
    <source>
        <dbReference type="EMBL" id="TCO82941.1"/>
    </source>
</evidence>
<dbReference type="AlphaFoldDB" id="A0A4R2L7J8"/>
<evidence type="ECO:0000256" key="1">
    <source>
        <dbReference type="ARBA" id="ARBA00004651"/>
    </source>
</evidence>
<dbReference type="InterPro" id="IPR003838">
    <property type="entry name" value="ABC3_permease_C"/>
</dbReference>
<feature type="transmembrane region" description="Helical" evidence="6">
    <location>
        <begin position="109"/>
        <end position="132"/>
    </location>
</feature>
<gene>
    <name evidence="8" type="ORF">EV212_11452</name>
</gene>
<feature type="transmembrane region" description="Helical" evidence="6">
    <location>
        <begin position="571"/>
        <end position="595"/>
    </location>
</feature>
<dbReference type="PANTHER" id="PTHR46795">
    <property type="entry name" value="ABC TRANSPORTER PERMEASE-RELATED-RELATED"/>
    <property type="match status" value="1"/>
</dbReference>
<evidence type="ECO:0000256" key="3">
    <source>
        <dbReference type="ARBA" id="ARBA00022692"/>
    </source>
</evidence>
<keyword evidence="3 6" id="KW-0812">Transmembrane</keyword>
<feature type="transmembrane region" description="Helical" evidence="6">
    <location>
        <begin position="632"/>
        <end position="653"/>
    </location>
</feature>
<dbReference type="RefSeq" id="WP_132093496.1">
    <property type="nucleotide sequence ID" value="NZ_JANKAQ010000015.1"/>
</dbReference>
<dbReference type="Proteomes" id="UP000295711">
    <property type="component" value="Unassembled WGS sequence"/>
</dbReference>
<accession>A0A4R2L7J8</accession>
<feature type="transmembrane region" description="Helical" evidence="6">
    <location>
        <begin position="152"/>
        <end position="175"/>
    </location>
</feature>
<dbReference type="GO" id="GO:0005886">
    <property type="term" value="C:plasma membrane"/>
    <property type="evidence" value="ECO:0007669"/>
    <property type="project" value="UniProtKB-SubCell"/>
</dbReference>
<comment type="subcellular location">
    <subcellularLocation>
        <location evidence="1">Cell membrane</location>
        <topology evidence="1">Multi-pass membrane protein</topology>
    </subcellularLocation>
</comment>
<evidence type="ECO:0000256" key="6">
    <source>
        <dbReference type="SAM" id="Phobius"/>
    </source>
</evidence>
<feature type="transmembrane region" description="Helical" evidence="6">
    <location>
        <begin position="196"/>
        <end position="216"/>
    </location>
</feature>
<evidence type="ECO:0000259" key="7">
    <source>
        <dbReference type="Pfam" id="PF02687"/>
    </source>
</evidence>
<organism evidence="8 9">
    <name type="scientific">Frisingicoccus caecimuris</name>
    <dbReference type="NCBI Taxonomy" id="1796636"/>
    <lineage>
        <taxon>Bacteria</taxon>
        <taxon>Bacillati</taxon>
        <taxon>Bacillota</taxon>
        <taxon>Clostridia</taxon>
        <taxon>Lachnospirales</taxon>
        <taxon>Lachnospiraceae</taxon>
        <taxon>Frisingicoccus</taxon>
    </lineage>
</organism>
<feature type="transmembrane region" description="Helical" evidence="6">
    <location>
        <begin position="58"/>
        <end position="81"/>
    </location>
</feature>
<evidence type="ECO:0000313" key="9">
    <source>
        <dbReference type="Proteomes" id="UP000295711"/>
    </source>
</evidence>
<keyword evidence="5 6" id="KW-0472">Membrane</keyword>
<feature type="domain" description="ABC3 transporter permease C-terminal" evidence="7">
    <location>
        <begin position="60"/>
        <end position="179"/>
    </location>
</feature>
<dbReference type="InterPro" id="IPR052536">
    <property type="entry name" value="ABC-4_Integral_Memb_Prot"/>
</dbReference>
<keyword evidence="2" id="KW-1003">Cell membrane</keyword>
<proteinExistence type="predicted"/>
<keyword evidence="9" id="KW-1185">Reference proteome</keyword>
<feature type="transmembrane region" description="Helical" evidence="6">
    <location>
        <begin position="20"/>
        <end position="38"/>
    </location>
</feature>
<sequence>MNMKNIEQKLRHADYKQAKLYFFCNFIALMIITAYALLMKSPTILTILPEGGDSRRQMYMIFVLTLFGCVIFTIYAASLFFRKKTRQIGILMALGASKKALIPGIFREVFTLSSLSSLTGMLAGIPLMYLLWNSFQLLVESPEMTLRLDYTALRISGLFMLLVIIFACVTANYYLSRTDIIDVIQEEHRNEPVKQLGKWCGPLGLLLILIGAIIGYSAPGFWISVFHRYPSVSVNLLYAPVFIGLYLVMLHTVVHGWRSNRKNPYRNIISRSMMKFQGKQTVNNLLVSTVLIAGACFAIFYIPMLGVGQLVSVSGWEFDYMYDYRLDQTVPSPNEIEEIAAGHDLVLKDWKEIPYITLAQDGEKEVEDEDNRFHYEYQQLLCETKYVSESAFNQLTGQTLDILPGTFRLITDKDDNAAKYAKRSDSILTNMDTRKTLSVTYEGLAYFSMLTGMVPYYVLDDKDYAQISQGLSSEWMGNAHFFNADGKDVYAFADEFFHTFVKSFGPECEYPAYYDRINKIAANEQGEVYWGDTDDLTKISLSKPDTSDFRAYWAFMPKFRSLNMNDFMNTFAVYLMTFLFIFIVCVTTACVICYTRCQTIALNNRYIFDDLKRLGASPDFLNREVRVQCKRVFHTPTVVGMTMMFLLYFMIMYANDGRISIPELAGMGACAVVLILIMLLIYLIYRKTVAIMKRELDLIPNISNTSNN</sequence>
<evidence type="ECO:0000256" key="2">
    <source>
        <dbReference type="ARBA" id="ARBA00022475"/>
    </source>
</evidence>